<feature type="non-terminal residue" evidence="2">
    <location>
        <position position="1"/>
    </location>
</feature>
<reference evidence="2" key="2">
    <citation type="journal article" date="2000" name="Genome Res.">
        <title>Normalization and subtraction of cap-trapper-selected cDNAs to prepare full-length cDNA libraries for rapid discovery of new genes.</title>
        <authorList>
            <person name="Carninci P."/>
            <person name="Shibata Y."/>
            <person name="Hayatsu N."/>
            <person name="Sugahara Y."/>
            <person name="Shibata K."/>
            <person name="Itoh M."/>
            <person name="Konno H."/>
            <person name="Okazaki Y."/>
            <person name="Muramatsu M."/>
            <person name="Hayashizaki Y."/>
        </authorList>
    </citation>
    <scope>NUCLEOTIDE SEQUENCE</scope>
    <source>
        <strain evidence="2">C57BL/6J</strain>
        <tissue evidence="2">Corpora quadrigemina</tissue>
    </source>
</reference>
<protein>
    <submittedName>
        <fullName evidence="2">Uncharacterized protein</fullName>
    </submittedName>
</protein>
<dbReference type="AlphaFoldDB" id="Q8BNR9"/>
<feature type="region of interest" description="Disordered" evidence="1">
    <location>
        <begin position="59"/>
        <end position="92"/>
    </location>
</feature>
<reference evidence="2" key="4">
    <citation type="journal article" date="2001" name="Nature">
        <title>Functional annotation of a full-length mouse cDNA collection.</title>
        <authorList>
            <consortium name="The RIKEN Genome Exploration Research Group Phase II Team and the FANTOM Consortium"/>
        </authorList>
    </citation>
    <scope>NUCLEOTIDE SEQUENCE</scope>
    <source>
        <strain evidence="2">C57BL/6J</strain>
        <tissue evidence="2">Corpora quadrigemina</tissue>
    </source>
</reference>
<dbReference type="EMBL" id="AK080816">
    <property type="protein sequence ID" value="BAC38031.1"/>
    <property type="molecule type" value="mRNA"/>
</dbReference>
<gene>
    <name evidence="3" type="primary">Pcdh15</name>
</gene>
<feature type="compositionally biased region" description="Low complexity" evidence="1">
    <location>
        <begin position="146"/>
        <end position="157"/>
    </location>
</feature>
<reference evidence="2" key="7">
    <citation type="journal article" date="2005" name="Science">
        <title>The Transcriptional Landscape of the Mammalian Genome.</title>
        <authorList>
            <consortium name="The FANTOM Consortium"/>
            <consortium name="Riken Genome Exploration Research Group and Genome Science Group (Genome Network Project Core Group)"/>
        </authorList>
    </citation>
    <scope>NUCLEOTIDE SEQUENCE</scope>
    <source>
        <strain evidence="2">C57BL/6J</strain>
        <tissue evidence="2">Corpora quadrigemina</tissue>
    </source>
</reference>
<reference evidence="2" key="8">
    <citation type="journal article" date="2005" name="Science">
        <title>Antisense Transcription in the Mammalian Transcriptome.</title>
        <authorList>
            <consortium name="RIKEN Genome Exploration Research Group and Genome Science Group (Genome Network Project Core Group) and the FANTOM Consortium"/>
        </authorList>
    </citation>
    <scope>NUCLEOTIDE SEQUENCE</scope>
    <source>
        <strain evidence="2">C57BL/6J</strain>
        <tissue evidence="2">Corpora quadrigemina</tissue>
    </source>
</reference>
<evidence type="ECO:0000313" key="2">
    <source>
        <dbReference type="EMBL" id="BAC38031.1"/>
    </source>
</evidence>
<dbReference type="MGI" id="MGI:1891428">
    <property type="gene designation" value="Pcdh15"/>
</dbReference>
<reference evidence="2" key="1">
    <citation type="journal article" date="1999" name="Methods Enzymol.">
        <title>High-efficiency full-length cDNA cloning.</title>
        <authorList>
            <person name="Carninci P."/>
            <person name="Hayashizaki Y."/>
        </authorList>
    </citation>
    <scope>NUCLEOTIDE SEQUENCE</scope>
    <source>
        <strain evidence="2">C57BL/6J</strain>
        <tissue evidence="2">Corpora quadrigemina</tissue>
    </source>
</reference>
<feature type="region of interest" description="Disordered" evidence="1">
    <location>
        <begin position="132"/>
        <end position="157"/>
    </location>
</feature>
<evidence type="ECO:0000256" key="1">
    <source>
        <dbReference type="SAM" id="MobiDB-lite"/>
    </source>
</evidence>
<evidence type="ECO:0000313" key="3">
    <source>
        <dbReference type="MGI" id="MGI:1891428"/>
    </source>
</evidence>
<proteinExistence type="evidence at transcript level"/>
<accession>Q8BNR9</accession>
<reference evidence="2" key="5">
    <citation type="journal article" date="2002" name="Nature">
        <title>Analysis of the mouse transcriptome based on functional annotation of 60,770 full-length cDNAs.</title>
        <authorList>
            <consortium name="The FANTOM Consortium and the RIKEN Genome Exploration Research Group Phase I and II Team"/>
        </authorList>
    </citation>
    <scope>NUCLEOTIDE SEQUENCE</scope>
    <source>
        <strain evidence="2">C57BL/6J</strain>
        <tissue evidence="2">Corpora quadrigemina</tissue>
    </source>
</reference>
<sequence length="157" mass="16167">EGESLSAWAGDSLGSLCSQALRWVWVPSVPGASILSSGRRVGYSRLTVDPRRPRAFPCTSRSGTARCARGRPRSRELSPGLGPPGDFSPSWGRRLGEPAPATCLVSSPAACAAAASKFLCLPGESAVWIDPPRSVSPGLPGSESPGARVRGAAGAAW</sequence>
<name>Q8BNR9_MOUSE</name>
<reference evidence="2" key="3">
    <citation type="journal article" date="2000" name="Genome Res.">
        <title>RIKEN integrated sequence analysis (RISA) system--384-format sequencing pipeline with 384 multicapillary sequencer.</title>
        <authorList>
            <person name="Shibata K."/>
            <person name="Itoh M."/>
            <person name="Aizawa K."/>
            <person name="Nagaoka S."/>
            <person name="Sasaki N."/>
            <person name="Carninci P."/>
            <person name="Konno H."/>
            <person name="Akiyama J."/>
            <person name="Nishi K."/>
            <person name="Kitsunai T."/>
            <person name="Tashiro H."/>
            <person name="Itoh M."/>
            <person name="Sumi N."/>
            <person name="Ishii Y."/>
            <person name="Nakamura S."/>
            <person name="Hazama M."/>
            <person name="Nishine T."/>
            <person name="Harada A."/>
            <person name="Yamamoto R."/>
            <person name="Matsumoto H."/>
            <person name="Sakaguchi S."/>
            <person name="Ikegami T."/>
            <person name="Kashiwagi K."/>
            <person name="Fujiwake S."/>
            <person name="Inoue K."/>
            <person name="Togawa Y."/>
            <person name="Izawa M."/>
            <person name="Ohara E."/>
            <person name="Watahiki M."/>
            <person name="Yoneda Y."/>
            <person name="Ishikawa T."/>
            <person name="Ozawa K."/>
            <person name="Tanaka T."/>
            <person name="Matsuura S."/>
            <person name="Kawai J."/>
            <person name="Okazaki Y."/>
            <person name="Muramatsu M."/>
            <person name="Inoue Y."/>
            <person name="Kira A."/>
            <person name="Hayashizaki Y."/>
        </authorList>
    </citation>
    <scope>NUCLEOTIDE SEQUENCE</scope>
    <source>
        <strain evidence="2">C57BL/6J</strain>
        <tissue evidence="2">Corpora quadrigemina</tissue>
    </source>
</reference>
<reference evidence="2" key="6">
    <citation type="submission" date="2002-04" db="EMBL/GenBank/DDBJ databases">
        <authorList>
            <person name="Adachi J."/>
            <person name="Aizawa K."/>
            <person name="Akimura T."/>
            <person name="Arakawa T."/>
            <person name="Bono H."/>
            <person name="Carninci P."/>
            <person name="Fukuda S."/>
            <person name="Furuno M."/>
            <person name="Hanagaki T."/>
            <person name="Hara A."/>
            <person name="Hashizume W."/>
            <person name="Hayashida K."/>
            <person name="Hayatsu N."/>
            <person name="Hiramoto K."/>
            <person name="Hiraoka T."/>
            <person name="Hirozane T."/>
            <person name="Hori F."/>
            <person name="Imotani K."/>
            <person name="Ishii Y."/>
            <person name="Itoh M."/>
            <person name="Kagawa I."/>
            <person name="Kasukawa T."/>
            <person name="Katoh H."/>
            <person name="Kawai J."/>
            <person name="Kojima Y."/>
            <person name="Kondo S."/>
            <person name="Konno H."/>
            <person name="Kouda M."/>
            <person name="Koya S."/>
            <person name="Kurihara C."/>
            <person name="Matsuyama T."/>
            <person name="Miyazaki A."/>
            <person name="Murata M."/>
            <person name="Nakamura M."/>
            <person name="Nishi K."/>
            <person name="Nomura K."/>
            <person name="Numazaki R."/>
            <person name="Ohno M."/>
            <person name="Ohsato N."/>
            <person name="Okazaki Y."/>
            <person name="Saito R."/>
            <person name="Saitoh H."/>
            <person name="Sakai C."/>
            <person name="Sakai K."/>
            <person name="Sakazume N."/>
            <person name="Sano H."/>
            <person name="Sasaki D."/>
            <person name="Shibata K."/>
            <person name="Shinagawa A."/>
            <person name="Shiraki T."/>
            <person name="Sogabe Y."/>
            <person name="Tagami M."/>
            <person name="Tagawa A."/>
            <person name="Takahashi F."/>
            <person name="Takaku-Akahira S."/>
            <person name="Takeda Y."/>
            <person name="Tanaka T."/>
            <person name="Tomaru A."/>
            <person name="Toya T."/>
            <person name="Yasunishi A."/>
            <person name="Muramatsu M."/>
            <person name="Hayashizaki Y."/>
        </authorList>
    </citation>
    <scope>NUCLEOTIDE SEQUENCE</scope>
    <source>
        <strain evidence="2">C57BL/6J</strain>
        <tissue evidence="2">Corpora quadrigemina</tissue>
    </source>
</reference>
<organism evidence="2">
    <name type="scientific">Mus musculus</name>
    <name type="common">Mouse</name>
    <dbReference type="NCBI Taxonomy" id="10090"/>
    <lineage>
        <taxon>Eukaryota</taxon>
        <taxon>Metazoa</taxon>
        <taxon>Chordata</taxon>
        <taxon>Craniata</taxon>
        <taxon>Vertebrata</taxon>
        <taxon>Euteleostomi</taxon>
        <taxon>Mammalia</taxon>
        <taxon>Eutheria</taxon>
        <taxon>Euarchontoglires</taxon>
        <taxon>Glires</taxon>
        <taxon>Rodentia</taxon>
        <taxon>Myomorpha</taxon>
        <taxon>Muroidea</taxon>
        <taxon>Muridae</taxon>
        <taxon>Murinae</taxon>
        <taxon>Mus</taxon>
        <taxon>Mus</taxon>
    </lineage>
</organism>
<dbReference type="AGR" id="MGI:1891428"/>